<gene>
    <name evidence="6" type="ORF">SCF082_LOCUS117</name>
</gene>
<evidence type="ECO:0000259" key="5">
    <source>
        <dbReference type="Pfam" id="PF03828"/>
    </source>
</evidence>
<accession>A0ABP0H6G3</accession>
<dbReference type="SUPFAM" id="SSF81631">
    <property type="entry name" value="PAP/OAS1 substrate-binding domain"/>
    <property type="match status" value="1"/>
</dbReference>
<keyword evidence="7" id="KW-1185">Reference proteome</keyword>
<dbReference type="InterPro" id="IPR002058">
    <property type="entry name" value="PAP_assoc"/>
</dbReference>
<keyword evidence="2" id="KW-0479">Metal-binding</keyword>
<feature type="region of interest" description="Disordered" evidence="4">
    <location>
        <begin position="67"/>
        <end position="102"/>
    </location>
</feature>
<dbReference type="PANTHER" id="PTHR12271">
    <property type="entry name" value="POLY A POLYMERASE CID PAP -RELATED"/>
    <property type="match status" value="1"/>
</dbReference>
<keyword evidence="3" id="KW-0460">Magnesium</keyword>
<evidence type="ECO:0000256" key="2">
    <source>
        <dbReference type="ARBA" id="ARBA00022723"/>
    </source>
</evidence>
<dbReference type="PANTHER" id="PTHR12271:SF40">
    <property type="entry name" value="POLY(A) RNA POLYMERASE GLD2"/>
    <property type="match status" value="1"/>
</dbReference>
<reference evidence="6 7" key="1">
    <citation type="submission" date="2024-02" db="EMBL/GenBank/DDBJ databases">
        <authorList>
            <person name="Chen Y."/>
            <person name="Shah S."/>
            <person name="Dougan E. K."/>
            <person name="Thang M."/>
            <person name="Chan C."/>
        </authorList>
    </citation>
    <scope>NUCLEOTIDE SEQUENCE [LARGE SCALE GENOMIC DNA]</scope>
</reference>
<evidence type="ECO:0000313" key="6">
    <source>
        <dbReference type="EMBL" id="CAK8985383.1"/>
    </source>
</evidence>
<protein>
    <submittedName>
        <fullName evidence="6">UTP:RNA uridylyltransferase 1</fullName>
    </submittedName>
</protein>
<dbReference type="EMBL" id="CAXAMM010000003">
    <property type="protein sequence ID" value="CAK8985383.1"/>
    <property type="molecule type" value="Genomic_DNA"/>
</dbReference>
<dbReference type="Proteomes" id="UP001642464">
    <property type="component" value="Unassembled WGS sequence"/>
</dbReference>
<evidence type="ECO:0000256" key="4">
    <source>
        <dbReference type="SAM" id="MobiDB-lite"/>
    </source>
</evidence>
<proteinExistence type="predicted"/>
<evidence type="ECO:0000313" key="7">
    <source>
        <dbReference type="Proteomes" id="UP001642464"/>
    </source>
</evidence>
<evidence type="ECO:0000256" key="1">
    <source>
        <dbReference type="ARBA" id="ARBA00022679"/>
    </source>
</evidence>
<evidence type="ECO:0000256" key="3">
    <source>
        <dbReference type="ARBA" id="ARBA00022842"/>
    </source>
</evidence>
<keyword evidence="6" id="KW-0548">Nucleotidyltransferase</keyword>
<feature type="domain" description="PAP-associated" evidence="5">
    <location>
        <begin position="365"/>
        <end position="422"/>
    </location>
</feature>
<dbReference type="GO" id="GO:0016779">
    <property type="term" value="F:nucleotidyltransferase activity"/>
    <property type="evidence" value="ECO:0007669"/>
    <property type="project" value="UniProtKB-KW"/>
</dbReference>
<organism evidence="6 7">
    <name type="scientific">Durusdinium trenchii</name>
    <dbReference type="NCBI Taxonomy" id="1381693"/>
    <lineage>
        <taxon>Eukaryota</taxon>
        <taxon>Sar</taxon>
        <taxon>Alveolata</taxon>
        <taxon>Dinophyceae</taxon>
        <taxon>Suessiales</taxon>
        <taxon>Symbiodiniaceae</taxon>
        <taxon>Durusdinium</taxon>
    </lineage>
</organism>
<keyword evidence="1" id="KW-0808">Transferase</keyword>
<dbReference type="Pfam" id="PF03828">
    <property type="entry name" value="PAP_assoc"/>
    <property type="match status" value="1"/>
</dbReference>
<name>A0ABP0H6G3_9DINO</name>
<sequence>MPRMQLKLDSIPSAMCGIGKMDARSKCILLAAILTAVLPLEIHHLMAAVLGAAGYMFMQWLEPTVKRQPEGAPPRRPYTEKPSSRLASSAARGNSWEERRSRGFTAAEDQKWSALRAVPAAPAVKPDVKRPSVMPVKAPKFAASNWQEEVNELLETLKPNAASREQVEQIARAVKRSLGPVLPGAAVDAFSLARPMAGTAFGVAVPEVEVVVTLEGKGAEGADGKLQKSLIRTCTDRLVSQDSFKFRRSAFRGAEPKVTLITPPEQGNMPFNLAVNALMPARCSELFKACEMDPVAIELILLVRRWAKDRGISHAAKGHLSPYSWMLLAIYYLQVGTHQLPAMSFVVSKRDRPEPSPEKNNVSAGELLQGFMKFYASFDWAKENISVRQGQRAAPTRPLMLLHEDGKTQPGPCIEDPFETSNNLGSCMHWLSMSRLQEEFARGVQLSGASLAELLEPWTPPDHADAD</sequence>
<dbReference type="Gene3D" id="1.10.1410.10">
    <property type="match status" value="1"/>
</dbReference>
<comment type="caution">
    <text evidence="6">The sequence shown here is derived from an EMBL/GenBank/DDBJ whole genome shotgun (WGS) entry which is preliminary data.</text>
</comment>